<dbReference type="AlphaFoldDB" id="D6AI05"/>
<dbReference type="Proteomes" id="UP000003986">
    <property type="component" value="Unassembled WGS sequence"/>
</dbReference>
<accession>D6AI05</accession>
<protein>
    <submittedName>
        <fullName evidence="4">Integral membrane protein</fullName>
    </submittedName>
</protein>
<reference evidence="5" key="1">
    <citation type="submission" date="2008-10" db="EMBL/GenBank/DDBJ databases">
        <authorList>
            <person name="Molnar K."/>
        </authorList>
    </citation>
    <scope>NUCLEOTIDE SEQUENCE [LARGE SCALE GENOMIC DNA]</scope>
    <source>
        <strain evidence="5">NRRL 15998</strain>
    </source>
</reference>
<feature type="transmembrane region" description="Helical" evidence="2">
    <location>
        <begin position="50"/>
        <end position="68"/>
    </location>
</feature>
<evidence type="ECO:0000256" key="1">
    <source>
        <dbReference type="SAM" id="MobiDB-lite"/>
    </source>
</evidence>
<feature type="region of interest" description="Disordered" evidence="1">
    <location>
        <begin position="134"/>
        <end position="165"/>
    </location>
</feature>
<gene>
    <name evidence="4" type="ORF">SSGG_04487</name>
</gene>
<keyword evidence="2" id="KW-0472">Membrane</keyword>
<organism evidence="4 5">
    <name type="scientific">Streptomyces filamentosus NRRL 15998</name>
    <dbReference type="NCBI Taxonomy" id="457431"/>
    <lineage>
        <taxon>Bacteria</taxon>
        <taxon>Bacillati</taxon>
        <taxon>Actinomycetota</taxon>
        <taxon>Actinomycetes</taxon>
        <taxon>Kitasatosporales</taxon>
        <taxon>Streptomycetaceae</taxon>
        <taxon>Streptomyces</taxon>
    </lineage>
</organism>
<name>D6AI05_STRFL</name>
<dbReference type="Pfam" id="PF10756">
    <property type="entry name" value="bPH_6"/>
    <property type="match status" value="1"/>
</dbReference>
<dbReference type="EMBL" id="DS999644">
    <property type="protein sequence ID" value="EFE77120.2"/>
    <property type="molecule type" value="Genomic_DNA"/>
</dbReference>
<keyword evidence="2" id="KW-1133">Transmembrane helix</keyword>
<reference evidence="5" key="2">
    <citation type="submission" date="2008-12" db="EMBL/GenBank/DDBJ databases">
        <title>Annotation of Streptomyces roseosporus strain NRRL 15998.</title>
        <authorList>
            <consortium name="The Broad Institute Genome Sequencing Platform"/>
            <consortium name="Broad Institute Microbial Sequencing Center"/>
            <person name="Fischbach M."/>
            <person name="Ward D."/>
            <person name="Young S."/>
            <person name="Kodira C.D."/>
            <person name="Zeng Q."/>
            <person name="Koehrsen M."/>
            <person name="Godfrey P."/>
            <person name="Alvarado L."/>
            <person name="Berlin A.M."/>
            <person name="Borenstein D."/>
            <person name="Chen Z."/>
            <person name="Engels R."/>
            <person name="Freedman E."/>
            <person name="Gellesch M."/>
            <person name="Goldberg J."/>
            <person name="Griggs A."/>
            <person name="Gujja S."/>
            <person name="Heiman D.I."/>
            <person name="Hepburn T.A."/>
            <person name="Howarth C."/>
            <person name="Jen D."/>
            <person name="Larson L."/>
            <person name="Lewis B."/>
            <person name="Mehta T."/>
            <person name="Park D."/>
            <person name="Pearson M."/>
            <person name="Roberts A."/>
            <person name="Saif S."/>
            <person name="Shea T.D."/>
            <person name="Shenoy N."/>
            <person name="Sisk P."/>
            <person name="Stolte C."/>
            <person name="Sykes S.N."/>
            <person name="Walk T."/>
            <person name="White J."/>
            <person name="Yandava C."/>
            <person name="Straight P."/>
            <person name="Clardy J."/>
            <person name="Hung D."/>
            <person name="Kolter R."/>
            <person name="Mekalanos J."/>
            <person name="Walker S."/>
            <person name="Walsh C.T."/>
            <person name="Wieland B.L.C."/>
            <person name="Ilzarbe M."/>
            <person name="Galagan J."/>
            <person name="Nusbaum C."/>
            <person name="Birren B."/>
        </authorList>
    </citation>
    <scope>NUCLEOTIDE SEQUENCE [LARGE SCALE GENOMIC DNA]</scope>
    <source>
        <strain evidence="5">NRRL 15998</strain>
    </source>
</reference>
<evidence type="ECO:0000313" key="5">
    <source>
        <dbReference type="Proteomes" id="UP000003986"/>
    </source>
</evidence>
<feature type="region of interest" description="Disordered" evidence="1">
    <location>
        <begin position="256"/>
        <end position="281"/>
    </location>
</feature>
<feature type="transmembrane region" description="Helical" evidence="2">
    <location>
        <begin position="20"/>
        <end position="38"/>
    </location>
</feature>
<dbReference type="InterPro" id="IPR019692">
    <property type="entry name" value="CFP-6_PH"/>
</dbReference>
<evidence type="ECO:0000259" key="3">
    <source>
        <dbReference type="Pfam" id="PF10756"/>
    </source>
</evidence>
<proteinExistence type="predicted"/>
<keyword evidence="2" id="KW-0812">Transmembrane</keyword>
<sequence length="281" mass="29663">MTSPTPPAEPPHADRTYRSVAALVCGSLLLLLIAWMGGDAMIRGEGRVPWLAAAALLLVVPLVVAFTLRPAVFANDERIRVRNPFRTIQLPWTEVADVRASYSSELLAQDGTKYQLWAIPVSLRARKRAARTAARAAHDDPYGRTSVSADVRDSAGRTASADQTVRDLRDIAERAGDTTPEGADRGSVRWAYEVIAPAVGGGSCWLVGAGWRWAEADRDGNVERAGNPGPGNGPFQVSGRCAGQMPAAVARSRLIPASSSAPRARAAGSPAASATGTTTSR</sequence>
<evidence type="ECO:0000313" key="4">
    <source>
        <dbReference type="EMBL" id="EFE77120.2"/>
    </source>
</evidence>
<evidence type="ECO:0000256" key="2">
    <source>
        <dbReference type="SAM" id="Phobius"/>
    </source>
</evidence>
<feature type="domain" description="Low molecular weight protein antigen 6 PH" evidence="3">
    <location>
        <begin position="69"/>
        <end position="138"/>
    </location>
</feature>